<organism evidence="3 4">
    <name type="scientific">Vanrija albida</name>
    <dbReference type="NCBI Taxonomy" id="181172"/>
    <lineage>
        <taxon>Eukaryota</taxon>
        <taxon>Fungi</taxon>
        <taxon>Dikarya</taxon>
        <taxon>Basidiomycota</taxon>
        <taxon>Agaricomycotina</taxon>
        <taxon>Tremellomycetes</taxon>
        <taxon>Trichosporonales</taxon>
        <taxon>Trichosporonaceae</taxon>
        <taxon>Vanrija</taxon>
    </lineage>
</organism>
<dbReference type="EMBL" id="JBBXJM010000001">
    <property type="protein sequence ID" value="KAL1412491.1"/>
    <property type="molecule type" value="Genomic_DNA"/>
</dbReference>
<dbReference type="InterPro" id="IPR009688">
    <property type="entry name" value="FAM210A/B-like_dom"/>
</dbReference>
<feature type="transmembrane region" description="Helical" evidence="1">
    <location>
        <begin position="88"/>
        <end position="111"/>
    </location>
</feature>
<evidence type="ECO:0000313" key="4">
    <source>
        <dbReference type="Proteomes" id="UP001565368"/>
    </source>
</evidence>
<evidence type="ECO:0000256" key="1">
    <source>
        <dbReference type="SAM" id="Phobius"/>
    </source>
</evidence>
<keyword evidence="1" id="KW-0472">Membrane</keyword>
<protein>
    <submittedName>
        <fullName evidence="3">DUF1279 superfamily</fullName>
    </submittedName>
</protein>
<dbReference type="GeneID" id="95981279"/>
<dbReference type="Proteomes" id="UP001565368">
    <property type="component" value="Unassembled WGS sequence"/>
</dbReference>
<proteinExistence type="predicted"/>
<evidence type="ECO:0000259" key="2">
    <source>
        <dbReference type="Pfam" id="PF06916"/>
    </source>
</evidence>
<sequence length="250" mass="27063">MSALRALRPALAATRAATRSAPRAVARRPLSTSTLAPRARPFASSLGLRAAARPAPRTLGTIRLNSTAAAPPKSKSAYERFKELSKTYGVYAVLMYLAIGAVDFGLSFLVVHSLGVSNIEPYFNKALRWYREIRHGVDGADELERADVAKKAADAAAEAAEIAANGGVPKETAWYADRALWAEAVLAYTIHKTLLLPLRAGLCVAWTPRVVEFLRARKWIGVSGTKRAAQRGGEKIREASQRVIDAAKRD</sequence>
<name>A0ABR3QCP4_9TREE</name>
<keyword evidence="1" id="KW-1133">Transmembrane helix</keyword>
<keyword evidence="1" id="KW-0812">Transmembrane</keyword>
<accession>A0ABR3QCP4</accession>
<dbReference type="PANTHER" id="PTHR21377">
    <property type="entry name" value="PROTEIN FAM210B, MITOCHONDRIAL"/>
    <property type="match status" value="1"/>
</dbReference>
<feature type="domain" description="DUF1279" evidence="2">
    <location>
        <begin position="79"/>
        <end position="208"/>
    </location>
</feature>
<gene>
    <name evidence="3" type="primary">NAT2</name>
    <name evidence="3" type="ORF">Q8F55_000236</name>
</gene>
<dbReference type="InterPro" id="IPR045866">
    <property type="entry name" value="FAM210A/B-like"/>
</dbReference>
<evidence type="ECO:0000313" key="3">
    <source>
        <dbReference type="EMBL" id="KAL1412491.1"/>
    </source>
</evidence>
<dbReference type="Pfam" id="PF06916">
    <property type="entry name" value="FAM210A-B_dom"/>
    <property type="match status" value="1"/>
</dbReference>
<comment type="caution">
    <text evidence="3">The sequence shown here is derived from an EMBL/GenBank/DDBJ whole genome shotgun (WGS) entry which is preliminary data.</text>
</comment>
<keyword evidence="4" id="KW-1185">Reference proteome</keyword>
<dbReference type="RefSeq" id="XP_069212435.1">
    <property type="nucleotide sequence ID" value="XM_069348891.1"/>
</dbReference>
<reference evidence="3 4" key="1">
    <citation type="submission" date="2023-08" db="EMBL/GenBank/DDBJ databases">
        <title>Annotated Genome Sequence of Vanrija albida AlHP1.</title>
        <authorList>
            <person name="Herzog R."/>
        </authorList>
    </citation>
    <scope>NUCLEOTIDE SEQUENCE [LARGE SCALE GENOMIC DNA]</scope>
    <source>
        <strain evidence="3 4">AlHP1</strain>
    </source>
</reference>
<dbReference type="PANTHER" id="PTHR21377:SF0">
    <property type="entry name" value="PROTEIN FAM210B, MITOCHONDRIAL"/>
    <property type="match status" value="1"/>
</dbReference>